<keyword evidence="3 5" id="KW-1133">Transmembrane helix</keyword>
<dbReference type="Pfam" id="PF04191">
    <property type="entry name" value="PEMT"/>
    <property type="match status" value="1"/>
</dbReference>
<dbReference type="PANTHER" id="PTHR12714">
    <property type="entry name" value="PROTEIN-S ISOPRENYLCYSTEINE O-METHYLTRANSFERASE"/>
    <property type="match status" value="1"/>
</dbReference>
<evidence type="ECO:0000256" key="5">
    <source>
        <dbReference type="SAM" id="Phobius"/>
    </source>
</evidence>
<sequence>MVDFKSLSPNQRFALNVLVPLLYFFPLVIVYFSEKNFGFGHPELVPVFLFIGGVGMSVWILGMFSLGKSLAVLPGTDALKTGGIYKLFRHPIYVGINLTLFGLLSASGSIFGMVYMAIVVIPLNIYRAREEEKALQEKFGDRYLAYRKKTFF</sequence>
<feature type="transmembrane region" description="Helical" evidence="5">
    <location>
        <begin position="110"/>
        <end position="128"/>
    </location>
</feature>
<feature type="transmembrane region" description="Helical" evidence="5">
    <location>
        <begin position="12"/>
        <end position="32"/>
    </location>
</feature>
<dbReference type="Gene3D" id="1.20.120.1630">
    <property type="match status" value="1"/>
</dbReference>
<name>A0A3B1DKA4_9ZZZZ</name>
<reference evidence="6" key="1">
    <citation type="submission" date="2018-06" db="EMBL/GenBank/DDBJ databases">
        <authorList>
            <person name="Zhirakovskaya E."/>
        </authorList>
    </citation>
    <scope>NUCLEOTIDE SEQUENCE</scope>
</reference>
<organism evidence="6">
    <name type="scientific">hydrothermal vent metagenome</name>
    <dbReference type="NCBI Taxonomy" id="652676"/>
    <lineage>
        <taxon>unclassified sequences</taxon>
        <taxon>metagenomes</taxon>
        <taxon>ecological metagenomes</taxon>
    </lineage>
</organism>
<evidence type="ECO:0000256" key="4">
    <source>
        <dbReference type="ARBA" id="ARBA00023136"/>
    </source>
</evidence>
<dbReference type="GO" id="GO:0016740">
    <property type="term" value="F:transferase activity"/>
    <property type="evidence" value="ECO:0007669"/>
    <property type="project" value="UniProtKB-ARBA"/>
</dbReference>
<evidence type="ECO:0000313" key="6">
    <source>
        <dbReference type="EMBL" id="VAX32115.1"/>
    </source>
</evidence>
<keyword evidence="2 5" id="KW-0812">Transmembrane</keyword>
<protein>
    <recommendedName>
        <fullName evidence="7">Isoprenylcysteine carboxylmethyltransferase family protein</fullName>
    </recommendedName>
</protein>
<comment type="subcellular location">
    <subcellularLocation>
        <location evidence="1">Endomembrane system</location>
        <topology evidence="1">Multi-pass membrane protein</topology>
    </subcellularLocation>
</comment>
<dbReference type="PANTHER" id="PTHR12714:SF9">
    <property type="entry name" value="PROTEIN-S-ISOPRENYLCYSTEINE O-METHYLTRANSFERASE"/>
    <property type="match status" value="1"/>
</dbReference>
<evidence type="ECO:0000256" key="3">
    <source>
        <dbReference type="ARBA" id="ARBA00022989"/>
    </source>
</evidence>
<dbReference type="InterPro" id="IPR007318">
    <property type="entry name" value="Phopholipid_MeTrfase"/>
</dbReference>
<accession>A0A3B1DKA4</accession>
<evidence type="ECO:0008006" key="7">
    <source>
        <dbReference type="Google" id="ProtNLM"/>
    </source>
</evidence>
<dbReference type="GO" id="GO:0012505">
    <property type="term" value="C:endomembrane system"/>
    <property type="evidence" value="ECO:0007669"/>
    <property type="project" value="UniProtKB-SubCell"/>
</dbReference>
<feature type="transmembrane region" description="Helical" evidence="5">
    <location>
        <begin position="44"/>
        <end position="66"/>
    </location>
</feature>
<proteinExistence type="predicted"/>
<dbReference type="AlphaFoldDB" id="A0A3B1DKA4"/>
<keyword evidence="4 5" id="KW-0472">Membrane</keyword>
<dbReference type="EMBL" id="UOGG01000185">
    <property type="protein sequence ID" value="VAX32115.1"/>
    <property type="molecule type" value="Genomic_DNA"/>
</dbReference>
<gene>
    <name evidence="6" type="ORF">MNBD_NITROSPINAE05-711</name>
</gene>
<evidence type="ECO:0000256" key="1">
    <source>
        <dbReference type="ARBA" id="ARBA00004127"/>
    </source>
</evidence>
<evidence type="ECO:0000256" key="2">
    <source>
        <dbReference type="ARBA" id="ARBA00022692"/>
    </source>
</evidence>